<evidence type="ECO:0000256" key="4">
    <source>
        <dbReference type="ARBA" id="ARBA00022679"/>
    </source>
</evidence>
<comment type="catalytic activity">
    <reaction evidence="9 10">
        <text>a CDP-1,2-diacyl-sn-glycerol + sn-glycerol 3-phosphate = a 1,2-diacyl-sn-glycero-3-phospho-(1'-sn-glycero-3'-phosphate) + CMP + H(+)</text>
        <dbReference type="Rhea" id="RHEA:12593"/>
        <dbReference type="ChEBI" id="CHEBI:15378"/>
        <dbReference type="ChEBI" id="CHEBI:57597"/>
        <dbReference type="ChEBI" id="CHEBI:58332"/>
        <dbReference type="ChEBI" id="CHEBI:60110"/>
        <dbReference type="ChEBI" id="CHEBI:60377"/>
        <dbReference type="EC" id="2.7.8.5"/>
    </reaction>
</comment>
<dbReference type="InterPro" id="IPR001736">
    <property type="entry name" value="PLipase_D/transphosphatidylase"/>
</dbReference>
<evidence type="ECO:0000313" key="12">
    <source>
        <dbReference type="EMBL" id="KAL3791076.1"/>
    </source>
</evidence>
<dbReference type="AlphaFoldDB" id="A0ABD3PV19"/>
<keyword evidence="3 10" id="KW-0444">Lipid biosynthesis</keyword>
<dbReference type="Proteomes" id="UP001516023">
    <property type="component" value="Unassembled WGS sequence"/>
</dbReference>
<gene>
    <name evidence="12" type="ORF">HJC23_012061</name>
</gene>
<comment type="function">
    <text evidence="10">Functions in the biosynthesis of the anionic phospholipids phosphatidylglycerol and cardiolipin.</text>
</comment>
<keyword evidence="10" id="KW-0067">ATP-binding</keyword>
<dbReference type="GO" id="GO:0008654">
    <property type="term" value="P:phospholipid biosynthetic process"/>
    <property type="evidence" value="ECO:0007669"/>
    <property type="project" value="UniProtKB-KW"/>
</dbReference>
<evidence type="ECO:0000256" key="8">
    <source>
        <dbReference type="ARBA" id="ARBA00023264"/>
    </source>
</evidence>
<keyword evidence="10" id="KW-0496">Mitochondrion</keyword>
<dbReference type="GO" id="GO:0008444">
    <property type="term" value="F:CDP-diacylglycerol-glycerol-3-phosphate 3-phosphatidyltransferase activity"/>
    <property type="evidence" value="ECO:0007669"/>
    <property type="project" value="UniProtKB-EC"/>
</dbReference>
<evidence type="ECO:0000256" key="10">
    <source>
        <dbReference type="RuleBase" id="RU365024"/>
    </source>
</evidence>
<accession>A0ABD3PV19</accession>
<dbReference type="GO" id="GO:0005739">
    <property type="term" value="C:mitochondrion"/>
    <property type="evidence" value="ECO:0007669"/>
    <property type="project" value="UniProtKB-SubCell"/>
</dbReference>
<evidence type="ECO:0000256" key="1">
    <source>
        <dbReference type="ARBA" id="ARBA00005042"/>
    </source>
</evidence>
<evidence type="ECO:0000313" key="13">
    <source>
        <dbReference type="Proteomes" id="UP001516023"/>
    </source>
</evidence>
<keyword evidence="13" id="KW-1185">Reference proteome</keyword>
<keyword evidence="6 10" id="KW-0443">Lipid metabolism</keyword>
<name>A0ABD3PV19_9STRA</name>
<organism evidence="12 13">
    <name type="scientific">Cyclotella cryptica</name>
    <dbReference type="NCBI Taxonomy" id="29204"/>
    <lineage>
        <taxon>Eukaryota</taxon>
        <taxon>Sar</taxon>
        <taxon>Stramenopiles</taxon>
        <taxon>Ochrophyta</taxon>
        <taxon>Bacillariophyta</taxon>
        <taxon>Coscinodiscophyceae</taxon>
        <taxon>Thalassiosirophycidae</taxon>
        <taxon>Stephanodiscales</taxon>
        <taxon>Stephanodiscaceae</taxon>
        <taxon>Cyclotella</taxon>
    </lineage>
</organism>
<dbReference type="EMBL" id="JABMIG020000118">
    <property type="protein sequence ID" value="KAL3791076.1"/>
    <property type="molecule type" value="Genomic_DNA"/>
</dbReference>
<evidence type="ECO:0000256" key="6">
    <source>
        <dbReference type="ARBA" id="ARBA00023098"/>
    </source>
</evidence>
<protein>
    <recommendedName>
        <fullName evidence="10">CDP-diacylglycerol--glycerol-3-phosphate 3-phosphatidyltransferase</fullName>
        <ecNumber evidence="10">2.7.8.5</ecNumber>
    </recommendedName>
</protein>
<dbReference type="InterPro" id="IPR016270">
    <property type="entry name" value="PGS1"/>
</dbReference>
<keyword evidence="7 10" id="KW-0594">Phospholipid biosynthesis</keyword>
<comment type="similarity">
    <text evidence="2 10">Belongs to the CDP-alcohol phosphatidyltransferase class-II family.</text>
</comment>
<reference evidence="12 13" key="1">
    <citation type="journal article" date="2020" name="G3 (Bethesda)">
        <title>Improved Reference Genome for Cyclotella cryptica CCMP332, a Model for Cell Wall Morphogenesis, Salinity Adaptation, and Lipid Production in Diatoms (Bacillariophyta).</title>
        <authorList>
            <person name="Roberts W.R."/>
            <person name="Downey K.M."/>
            <person name="Ruck E.C."/>
            <person name="Traller J.C."/>
            <person name="Alverson A.J."/>
        </authorList>
    </citation>
    <scope>NUCLEOTIDE SEQUENCE [LARGE SCALE GENOMIC DNA]</scope>
    <source>
        <strain evidence="12 13">CCMP332</strain>
    </source>
</reference>
<dbReference type="EC" id="2.7.8.5" evidence="10"/>
<comment type="subcellular location">
    <subcellularLocation>
        <location evidence="10">Mitochondrion</location>
    </subcellularLocation>
</comment>
<proteinExistence type="inferred from homology"/>
<keyword evidence="5" id="KW-0677">Repeat</keyword>
<evidence type="ECO:0000259" key="11">
    <source>
        <dbReference type="PROSITE" id="PS50035"/>
    </source>
</evidence>
<dbReference type="SUPFAM" id="SSF56024">
    <property type="entry name" value="Phospholipase D/nuclease"/>
    <property type="match status" value="1"/>
</dbReference>
<feature type="domain" description="PLD phosphodiesterase" evidence="11">
    <location>
        <begin position="234"/>
        <end position="260"/>
    </location>
</feature>
<comment type="caution">
    <text evidence="12">The sequence shown here is derived from an EMBL/GenBank/DDBJ whole genome shotgun (WGS) entry which is preliminary data.</text>
</comment>
<evidence type="ECO:0000256" key="2">
    <source>
        <dbReference type="ARBA" id="ARBA00010682"/>
    </source>
</evidence>
<comment type="pathway">
    <text evidence="1 10">Phospholipid metabolism; phosphatidylglycerol biosynthesis; phosphatidylglycerol from CDP-diacylglycerol: step 1/2.</text>
</comment>
<dbReference type="Gene3D" id="3.30.870.10">
    <property type="entry name" value="Endonuclease Chain A"/>
    <property type="match status" value="2"/>
</dbReference>
<evidence type="ECO:0000256" key="7">
    <source>
        <dbReference type="ARBA" id="ARBA00023209"/>
    </source>
</evidence>
<evidence type="ECO:0000256" key="5">
    <source>
        <dbReference type="ARBA" id="ARBA00022737"/>
    </source>
</evidence>
<sequence>MTWNPQRKTLVHHFIRAARGGQAPTLTKPHSHKSTTNLVRKAPLPCFALHGHHFGRIVGSSHCVDDAHNANTDRFTQTKVPTPSDFHSHLCHRIRCARERVVLASLYIGVGSNRTQSSVDSPNDHWCKEDELLEALKHAASNPNIHKIQILLDANRALRKVSYTKTSHVHDGHPSIQSHSSVSRKNGTYSAKAVHSELTPFFFSSRGENRNGVFLFPVNNLRLCSLLPSPLGEVAGVFHIKAYIIDNELILSGANLSEEYFTNRLDRYMSFVNGGGGLVDFYADLCDVLSRYAVKYDNALDDSNMLSLLAAQYTSTKKQELEASLMELFNGERRGSADLEELDAKSVTNPIAYAIPTFQMPQSFLGRPLNFPSDSTITRQFMETALEHDSSASVRLSSAYLNLTPSLLSILTKFGRNTTTKTIDNASRHHDLDPSHHGFAYILTAGTTSHGFAPKRGSASKQSTGIVGKIKDSIPVAFLILVKQVAASIIARGGKVLLYERPGWTFHAKGVWITVGNEDRGSTLATRELIDGTSSLVGTIIGSGNYGARSEDLDVESNLVLIFNDSTTDEDGMSSSCIKTSVAADWNDMCKHSREFTDVDGTAERRSKVMNMVVGFLRRFL</sequence>
<keyword evidence="8 10" id="KW-1208">Phospholipid metabolism</keyword>
<dbReference type="PANTHER" id="PTHR12586">
    <property type="entry name" value="CDP-DIACYLGLYCEROL--SERINE O-PHOSPHATIDYLTRANSFERASE"/>
    <property type="match status" value="1"/>
</dbReference>
<evidence type="ECO:0000256" key="9">
    <source>
        <dbReference type="ARBA" id="ARBA00048586"/>
    </source>
</evidence>
<dbReference type="GO" id="GO:0005524">
    <property type="term" value="F:ATP binding"/>
    <property type="evidence" value="ECO:0007669"/>
    <property type="project" value="UniProtKB-KW"/>
</dbReference>
<dbReference type="PANTHER" id="PTHR12586:SF1">
    <property type="entry name" value="CDP-DIACYLGLYCEROL--GLYCEROL-3-PHOSPHATE 3-PHOSPHATIDYLTRANSFERASE, MITOCHONDRIAL"/>
    <property type="match status" value="1"/>
</dbReference>
<evidence type="ECO:0000256" key="3">
    <source>
        <dbReference type="ARBA" id="ARBA00022516"/>
    </source>
</evidence>
<keyword evidence="4 10" id="KW-0808">Transferase</keyword>
<dbReference type="PROSITE" id="PS50035">
    <property type="entry name" value="PLD"/>
    <property type="match status" value="1"/>
</dbReference>
<keyword evidence="10" id="KW-0547">Nucleotide-binding</keyword>